<dbReference type="PANTHER" id="PTHR35191">
    <property type="entry name" value="PROPHAGE SIDE TAIL FIBER PROTEIN HOMOLOG STFQ-RELATED"/>
    <property type="match status" value="1"/>
</dbReference>
<dbReference type="InterPro" id="IPR037053">
    <property type="entry name" value="Phage_tail_collar_dom_sf"/>
</dbReference>
<dbReference type="InterPro" id="IPR051934">
    <property type="entry name" value="Phage_Tail_Fiber_Structural"/>
</dbReference>
<organism evidence="2 3">
    <name type="scientific">Glossina brevipalpis</name>
    <dbReference type="NCBI Taxonomy" id="37001"/>
    <lineage>
        <taxon>Eukaryota</taxon>
        <taxon>Metazoa</taxon>
        <taxon>Ecdysozoa</taxon>
        <taxon>Arthropoda</taxon>
        <taxon>Hexapoda</taxon>
        <taxon>Insecta</taxon>
        <taxon>Pterygota</taxon>
        <taxon>Neoptera</taxon>
        <taxon>Endopterygota</taxon>
        <taxon>Diptera</taxon>
        <taxon>Brachycera</taxon>
        <taxon>Muscomorpha</taxon>
        <taxon>Hippoboscoidea</taxon>
        <taxon>Glossinidae</taxon>
        <taxon>Glossina</taxon>
    </lineage>
</organism>
<name>A0A1A9VZ50_9MUSC</name>
<dbReference type="Pfam" id="PF02413">
    <property type="entry name" value="Caudo_TAP"/>
    <property type="match status" value="1"/>
</dbReference>
<evidence type="ECO:0008006" key="4">
    <source>
        <dbReference type="Google" id="ProtNLM"/>
    </source>
</evidence>
<dbReference type="SUPFAM" id="SSF88874">
    <property type="entry name" value="Receptor-binding domain of short tail fibre protein gp12"/>
    <property type="match status" value="1"/>
</dbReference>
<feature type="region of interest" description="Disordered" evidence="1">
    <location>
        <begin position="33"/>
        <end position="63"/>
    </location>
</feature>
<reference evidence="3" key="1">
    <citation type="submission" date="2014-03" db="EMBL/GenBank/DDBJ databases">
        <authorList>
            <person name="Aksoy S."/>
            <person name="Warren W."/>
            <person name="Wilson R.K."/>
        </authorList>
    </citation>
    <scope>NUCLEOTIDE SEQUENCE [LARGE SCALE GENOMIC DNA]</scope>
    <source>
        <strain evidence="3">IAEA</strain>
    </source>
</reference>
<dbReference type="Gene3D" id="3.90.1340.10">
    <property type="entry name" value="Phage tail collar domain"/>
    <property type="match status" value="1"/>
</dbReference>
<dbReference type="EnsemblMetazoa" id="GBRI000096-RA">
    <property type="protein sequence ID" value="GBRI000096-PA"/>
    <property type="gene ID" value="GBRI000096"/>
</dbReference>
<dbReference type="InterPro" id="IPR003458">
    <property type="entry name" value="Phage_T4_Gp38_tail_assem"/>
</dbReference>
<dbReference type="VEuPathDB" id="VectorBase:GBRI000096"/>
<protein>
    <recommendedName>
        <fullName evidence="4">Tail fiber assembly protein</fullName>
    </recommendedName>
</protein>
<keyword evidence="3" id="KW-1185">Reference proteome</keyword>
<dbReference type="STRING" id="37001.A0A1A9VZ50"/>
<dbReference type="Proteomes" id="UP000091820">
    <property type="component" value="Unassembled WGS sequence"/>
</dbReference>
<evidence type="ECO:0000256" key="1">
    <source>
        <dbReference type="SAM" id="MobiDB-lite"/>
    </source>
</evidence>
<dbReference type="AlphaFoldDB" id="A0A1A9VZ50"/>
<feature type="compositionally biased region" description="Polar residues" evidence="1">
    <location>
        <begin position="54"/>
        <end position="63"/>
    </location>
</feature>
<evidence type="ECO:0000313" key="2">
    <source>
        <dbReference type="EnsemblMetazoa" id="GBRI000096-PA"/>
    </source>
</evidence>
<sequence length="363" mass="40663">MQGQTFDKSTYPKLAMAYPSGIIPDMRGWMIKGKPESGRSTLSQEQDGIKSHSHGATVSDTDLGNRSTSHFDYGAKETNVFDYGGRTTDVQGRHSHGGVPSRTNPWEIGGNTWNHFNFSTVGSTDDAGEHAHNIHIGPHSHRVDIGGHSHTISLGPHKHNVTIHTMGANENTVKNIAFNYIVYTYRADTKEYIGQADAYIPPNTDLPTFCTDLSAPEAIKDYRIIFNEKENRWCHIEDHRGEIVYCINTGYPVKIENLGSLPDNITPLAPSSKFERWDGQSWVKDIEAEKVAAITDAKAKKERLDAIAKNAIQLLEYAIETQIQTGEETTELHAWKKYRVLLNRTDINRAPEVQWPEVPQKGE</sequence>
<dbReference type="PANTHER" id="PTHR35191:SF1">
    <property type="entry name" value="PROPHAGE SIDE TAIL FIBER PROTEIN HOMOLOG STFQ-RELATED"/>
    <property type="match status" value="1"/>
</dbReference>
<proteinExistence type="predicted"/>
<accession>A0A1A9VZ50</accession>
<reference evidence="2" key="2">
    <citation type="submission" date="2020-05" db="UniProtKB">
        <authorList>
            <consortium name="EnsemblMetazoa"/>
        </authorList>
    </citation>
    <scope>IDENTIFICATION</scope>
    <source>
        <strain evidence="2">IAEA</strain>
    </source>
</reference>
<evidence type="ECO:0000313" key="3">
    <source>
        <dbReference type="Proteomes" id="UP000091820"/>
    </source>
</evidence>